<organism evidence="3">
    <name type="scientific">Chromera velia CCMP2878</name>
    <dbReference type="NCBI Taxonomy" id="1169474"/>
    <lineage>
        <taxon>Eukaryota</taxon>
        <taxon>Sar</taxon>
        <taxon>Alveolata</taxon>
        <taxon>Colpodellida</taxon>
        <taxon>Chromeraceae</taxon>
        <taxon>Chromera</taxon>
    </lineage>
</organism>
<name>A0A0G4I288_9ALVE</name>
<dbReference type="VEuPathDB" id="CryptoDB:Cvel_10336"/>
<evidence type="ECO:0000256" key="1">
    <source>
        <dbReference type="SAM" id="MobiDB-lite"/>
    </source>
</evidence>
<feature type="transmembrane region" description="Helical" evidence="2">
    <location>
        <begin position="6"/>
        <end position="28"/>
    </location>
</feature>
<evidence type="ECO:0000256" key="2">
    <source>
        <dbReference type="SAM" id="Phobius"/>
    </source>
</evidence>
<proteinExistence type="predicted"/>
<accession>A0A0G4I288</accession>
<evidence type="ECO:0000313" key="3">
    <source>
        <dbReference type="EMBL" id="CEM51038.1"/>
    </source>
</evidence>
<keyword evidence="2" id="KW-1133">Transmembrane helix</keyword>
<feature type="transmembrane region" description="Helical" evidence="2">
    <location>
        <begin position="263"/>
        <end position="296"/>
    </location>
</feature>
<sequence>MLLLFVAWHVGGLTLPAYFVLAVGLLFFKVKHRLPYLTFHWPALPKGQVRRVLLESDEEPVEPSNLSFMTLIVMSLWLLPYEATIIKCAHMDIIDTQQCYSAEADRRNWKAKAGAREGEGPLQEDETTGCSTPPESDTHRKKKWVLRSQEMVHSAVHGLYNRKIYAQCDTQFPLLACYFRAVETGFRVFFDFLMSHFPNVLSAFQALNENNFYYAYGGVQAVFDYFSSPKCPLINKIFCWHILEEIEHHQESVALYRMKYTGLLGVLLLIPGTVVFSCMLEVIAMAAYIATLLYALNRPEKIGLFGRVSVMLVNFQTTLTNMMDSEVCAFWSLVLMATGLGSRDEAVRRDLAAYRQMFLERYRLDLCPPPREDGRPHSFSL</sequence>
<dbReference type="EMBL" id="CDMZ01004825">
    <property type="protein sequence ID" value="CEM51038.1"/>
    <property type="molecule type" value="Genomic_DNA"/>
</dbReference>
<gene>
    <name evidence="3" type="ORF">Cvel_10336</name>
</gene>
<keyword evidence="2" id="KW-0812">Transmembrane</keyword>
<feature type="region of interest" description="Disordered" evidence="1">
    <location>
        <begin position="112"/>
        <end position="140"/>
    </location>
</feature>
<protein>
    <submittedName>
        <fullName evidence="3">Uncharacterized protein</fullName>
    </submittedName>
</protein>
<dbReference type="AlphaFoldDB" id="A0A0G4I288"/>
<keyword evidence="2" id="KW-0472">Membrane</keyword>
<reference evidence="3" key="1">
    <citation type="submission" date="2014-11" db="EMBL/GenBank/DDBJ databases">
        <authorList>
            <person name="Otto D Thomas"/>
            <person name="Naeem Raeece"/>
        </authorList>
    </citation>
    <scope>NUCLEOTIDE SEQUENCE</scope>
</reference>